<protein>
    <submittedName>
        <fullName evidence="2">Uncharacterized protein</fullName>
    </submittedName>
</protein>
<dbReference type="WBParaSite" id="PDA_v2.g31079.t1">
    <property type="protein sequence ID" value="PDA_v2.g31079.t1"/>
    <property type="gene ID" value="PDA_v2.g31079"/>
</dbReference>
<reference evidence="2" key="1">
    <citation type="submission" date="2022-11" db="UniProtKB">
        <authorList>
            <consortium name="WormBaseParasite"/>
        </authorList>
    </citation>
    <scope>IDENTIFICATION</scope>
</reference>
<proteinExistence type="predicted"/>
<organism evidence="1 2">
    <name type="scientific">Panagrolaimus davidi</name>
    <dbReference type="NCBI Taxonomy" id="227884"/>
    <lineage>
        <taxon>Eukaryota</taxon>
        <taxon>Metazoa</taxon>
        <taxon>Ecdysozoa</taxon>
        <taxon>Nematoda</taxon>
        <taxon>Chromadorea</taxon>
        <taxon>Rhabditida</taxon>
        <taxon>Tylenchina</taxon>
        <taxon>Panagrolaimomorpha</taxon>
        <taxon>Panagrolaimoidea</taxon>
        <taxon>Panagrolaimidae</taxon>
        <taxon>Panagrolaimus</taxon>
    </lineage>
</organism>
<dbReference type="Proteomes" id="UP000887578">
    <property type="component" value="Unplaced"/>
</dbReference>
<dbReference type="AlphaFoldDB" id="A0A914QGS3"/>
<keyword evidence="1" id="KW-1185">Reference proteome</keyword>
<name>A0A914QGS3_9BILA</name>
<evidence type="ECO:0000313" key="2">
    <source>
        <dbReference type="WBParaSite" id="PDA_v2.g31079.t1"/>
    </source>
</evidence>
<sequence>MKRLPLIESIIFHQSNTSDITTTTVKELFEFPNFYKMRKFCLLDVSENFDIETFYHLFLKKNKTMYVYLKLNDNISEKYKQKLETIMNQILELKSNEFWPPIIYGPLNYKMESALHSANFKYCKNVLKY</sequence>
<accession>A0A914QGS3</accession>
<evidence type="ECO:0000313" key="1">
    <source>
        <dbReference type="Proteomes" id="UP000887578"/>
    </source>
</evidence>